<organism evidence="1">
    <name type="scientific">Anguilla anguilla</name>
    <name type="common">European freshwater eel</name>
    <name type="synonym">Muraena anguilla</name>
    <dbReference type="NCBI Taxonomy" id="7936"/>
    <lineage>
        <taxon>Eukaryota</taxon>
        <taxon>Metazoa</taxon>
        <taxon>Chordata</taxon>
        <taxon>Craniata</taxon>
        <taxon>Vertebrata</taxon>
        <taxon>Euteleostomi</taxon>
        <taxon>Actinopterygii</taxon>
        <taxon>Neopterygii</taxon>
        <taxon>Teleostei</taxon>
        <taxon>Anguilliformes</taxon>
        <taxon>Anguillidae</taxon>
        <taxon>Anguilla</taxon>
    </lineage>
</organism>
<reference evidence="1" key="2">
    <citation type="journal article" date="2015" name="Fish Shellfish Immunol.">
        <title>Early steps in the European eel (Anguilla anguilla)-Vibrio vulnificus interaction in the gills: Role of the RtxA13 toxin.</title>
        <authorList>
            <person name="Callol A."/>
            <person name="Pajuelo D."/>
            <person name="Ebbesson L."/>
            <person name="Teles M."/>
            <person name="MacKenzie S."/>
            <person name="Amaro C."/>
        </authorList>
    </citation>
    <scope>NUCLEOTIDE SEQUENCE</scope>
</reference>
<accession>A0A0E9VN11</accession>
<reference evidence="1" key="1">
    <citation type="submission" date="2014-11" db="EMBL/GenBank/DDBJ databases">
        <authorList>
            <person name="Amaro Gonzalez C."/>
        </authorList>
    </citation>
    <scope>NUCLEOTIDE SEQUENCE</scope>
</reference>
<evidence type="ECO:0000313" key="1">
    <source>
        <dbReference type="EMBL" id="JAH79401.1"/>
    </source>
</evidence>
<protein>
    <submittedName>
        <fullName evidence="1">Uncharacterized protein</fullName>
    </submittedName>
</protein>
<name>A0A0E9VN11_ANGAN</name>
<dbReference type="AlphaFoldDB" id="A0A0E9VN11"/>
<dbReference type="EMBL" id="GBXM01029176">
    <property type="protein sequence ID" value="JAH79401.1"/>
    <property type="molecule type" value="Transcribed_RNA"/>
</dbReference>
<sequence length="37" mass="4205">MVMVSTSTSTCCSHKTWVCQMYFCIVGFSCYYSYVAS</sequence>
<proteinExistence type="predicted"/>